<proteinExistence type="predicted"/>
<comment type="caution">
    <text evidence="1">The sequence shown here is derived from an EMBL/GenBank/DDBJ whole genome shotgun (WGS) entry which is preliminary data.</text>
</comment>
<feature type="non-terminal residue" evidence="1">
    <location>
        <position position="1"/>
    </location>
</feature>
<evidence type="ECO:0000313" key="2">
    <source>
        <dbReference type="Proteomes" id="UP000324800"/>
    </source>
</evidence>
<feature type="non-terminal residue" evidence="1">
    <location>
        <position position="568"/>
    </location>
</feature>
<dbReference type="Proteomes" id="UP000324800">
    <property type="component" value="Unassembled WGS sequence"/>
</dbReference>
<protein>
    <submittedName>
        <fullName evidence="1">Uncharacterized protein</fullName>
    </submittedName>
</protein>
<accession>A0A5J4U4A0</accession>
<reference evidence="1 2" key="1">
    <citation type="submission" date="2019-03" db="EMBL/GenBank/DDBJ databases">
        <title>Single cell metagenomics reveals metabolic interactions within the superorganism composed of flagellate Streblomastix strix and complex community of Bacteroidetes bacteria on its surface.</title>
        <authorList>
            <person name="Treitli S.C."/>
            <person name="Kolisko M."/>
            <person name="Husnik F."/>
            <person name="Keeling P."/>
            <person name="Hampl V."/>
        </authorList>
    </citation>
    <scope>NUCLEOTIDE SEQUENCE [LARGE SCALE GENOMIC DNA]</scope>
    <source>
        <strain evidence="1">ST1C</strain>
    </source>
</reference>
<name>A0A5J4U4A0_9EUKA</name>
<sequence length="568" mass="62913">QTEANNKFVRLEGSIQQTITGRLKYVSPFDYPDETQDPVANTYLTQSEVDAKLTTVVTTSTTQSITGAKTFNSNVTATGFAKTGKDDTSVLLAGGGDQLLSSFGGAQVEDITIGSISNTITPPTPPSTTYPIQLATKRKTLTCAYSYRDFKISTDSTEVWGINDDVDEALLDAAGLSDFPELYAYIHEREPKPIVDGTANQIIIGPQYLQDQVKDNDDKLNVQPIPQPIVPVETPQVQIFKIPKSQLAPNVQMYNPADEYFYFYKLRNKVVYNIGLYLSNDFMGFIFTNFLEELYPFSKHALVLGDDVGHKQNVMGYISEKGPYLGVSIGSVDQVTSIKGNIHVAIAGVYYTDYEPLKRATNDVNGDGKINILDDWHVNSIIDEMKSMSWVQDVVQKQTEAIGDGVQPYDPSQPVSLSNYFNNNTKLVNNNTFGPLRAAYFVKEGPICTFNFQAEVSSQHINNVFKVFKTIDSDLQPRLPKFFPIKTSFTSFAGMIQINANDTPDVVVNQGFGYYPMDLCDFSGSYLLDPQPQESNQNDITLNGEPISHIDSVIMQHDTLPSVPIPPS</sequence>
<dbReference type="EMBL" id="SNRW01020751">
    <property type="protein sequence ID" value="KAA6365164.1"/>
    <property type="molecule type" value="Genomic_DNA"/>
</dbReference>
<dbReference type="OrthoDB" id="4327074at2759"/>
<evidence type="ECO:0000313" key="1">
    <source>
        <dbReference type="EMBL" id="KAA6365164.1"/>
    </source>
</evidence>
<organism evidence="1 2">
    <name type="scientific">Streblomastix strix</name>
    <dbReference type="NCBI Taxonomy" id="222440"/>
    <lineage>
        <taxon>Eukaryota</taxon>
        <taxon>Metamonada</taxon>
        <taxon>Preaxostyla</taxon>
        <taxon>Oxymonadida</taxon>
        <taxon>Streblomastigidae</taxon>
        <taxon>Streblomastix</taxon>
    </lineage>
</organism>
<gene>
    <name evidence="1" type="ORF">EZS28_039309</name>
</gene>
<dbReference type="AlphaFoldDB" id="A0A5J4U4A0"/>